<sequence>MEGGLEQLATICSMEVTVKGHNARCQKIPRPRQQSRELLEALQIKLPEALPSRNLRVVTRKKTLFAVKANKYKAFPNFLVFSGVNIRYKFS</sequence>
<dbReference type="EMBL" id="AYTS01000104">
    <property type="protein sequence ID" value="OOP56050.1"/>
    <property type="molecule type" value="Genomic_DNA"/>
</dbReference>
<dbReference type="Proteomes" id="UP000189681">
    <property type="component" value="Unassembled WGS sequence"/>
</dbReference>
<accession>A0A1V4ASG4</accession>
<reference evidence="1 2" key="1">
    <citation type="journal article" date="2017" name="Water Res.">
        <title>Discovery and metagenomic analysis of an anammox bacterial enrichment related to Candidatus "Brocadia caroliniensis" in a full-scale glycerol-fed nitritation-denitritation separate centrate treatment process.</title>
        <authorList>
            <person name="Park H."/>
            <person name="Brotto A.C."/>
            <person name="van Loosdrecht M.C."/>
            <person name="Chandran K."/>
        </authorList>
    </citation>
    <scope>NUCLEOTIDE SEQUENCE [LARGE SCALE GENOMIC DNA]</scope>
    <source>
        <strain evidence="1">26THWARD</strain>
    </source>
</reference>
<proteinExistence type="predicted"/>
<protein>
    <submittedName>
        <fullName evidence="1">Uncharacterized protein</fullName>
    </submittedName>
</protein>
<dbReference type="AlphaFoldDB" id="A0A1V4ASG4"/>
<comment type="caution">
    <text evidence="1">The sequence shown here is derived from an EMBL/GenBank/DDBJ whole genome shotgun (WGS) entry which is preliminary data.</text>
</comment>
<name>A0A1V4ASG4_9BACT</name>
<evidence type="ECO:0000313" key="1">
    <source>
        <dbReference type="EMBL" id="OOP56050.1"/>
    </source>
</evidence>
<gene>
    <name evidence="1" type="ORF">AYP45_11275</name>
</gene>
<organism evidence="1 2">
    <name type="scientific">Candidatus Brocadia carolinensis</name>
    <dbReference type="NCBI Taxonomy" id="1004156"/>
    <lineage>
        <taxon>Bacteria</taxon>
        <taxon>Pseudomonadati</taxon>
        <taxon>Planctomycetota</taxon>
        <taxon>Candidatus Brocadiia</taxon>
        <taxon>Candidatus Brocadiales</taxon>
        <taxon>Candidatus Brocadiaceae</taxon>
        <taxon>Candidatus Brocadia</taxon>
    </lineage>
</organism>
<evidence type="ECO:0000313" key="2">
    <source>
        <dbReference type="Proteomes" id="UP000189681"/>
    </source>
</evidence>